<dbReference type="InterPro" id="IPR036390">
    <property type="entry name" value="WH_DNA-bd_sf"/>
</dbReference>
<dbReference type="RefSeq" id="WP_064438314.1">
    <property type="nucleotide sequence ID" value="NZ_BDDI01000001.1"/>
</dbReference>
<dbReference type="AlphaFoldDB" id="A0A839RTL3"/>
<keyword evidence="3" id="KW-1185">Reference proteome</keyword>
<dbReference type="PANTHER" id="PTHR33169:SF27">
    <property type="entry name" value="TRANSCRIPTIONAL REGULATOR PADR FAMILY PROTEIN"/>
    <property type="match status" value="1"/>
</dbReference>
<evidence type="ECO:0000259" key="1">
    <source>
        <dbReference type="Pfam" id="PF03551"/>
    </source>
</evidence>
<gene>
    <name evidence="2" type="ORF">FHU29_004175</name>
</gene>
<keyword evidence="2" id="KW-0238">DNA-binding</keyword>
<protein>
    <submittedName>
        <fullName evidence="2">DNA-binding PadR family transcriptional regulator</fullName>
    </submittedName>
</protein>
<dbReference type="InterPro" id="IPR005149">
    <property type="entry name" value="Tscrpt_reg_PadR_N"/>
</dbReference>
<comment type="caution">
    <text evidence="2">The sequence shown here is derived from an EMBL/GenBank/DDBJ whole genome shotgun (WGS) entry which is preliminary data.</text>
</comment>
<dbReference type="EMBL" id="JACHWS010000004">
    <property type="protein sequence ID" value="MBB3039687.1"/>
    <property type="molecule type" value="Genomic_DNA"/>
</dbReference>
<dbReference type="InterPro" id="IPR036388">
    <property type="entry name" value="WH-like_DNA-bd_sf"/>
</dbReference>
<dbReference type="Gene3D" id="1.10.10.10">
    <property type="entry name" value="Winged helix-like DNA-binding domain superfamily/Winged helix DNA-binding domain"/>
    <property type="match status" value="1"/>
</dbReference>
<dbReference type="InterPro" id="IPR052509">
    <property type="entry name" value="Metal_resp_DNA-bind_regulator"/>
</dbReference>
<accession>A0A839RTL3</accession>
<dbReference type="GO" id="GO:0003677">
    <property type="term" value="F:DNA binding"/>
    <property type="evidence" value="ECO:0007669"/>
    <property type="project" value="UniProtKB-KW"/>
</dbReference>
<organism evidence="2 3">
    <name type="scientific">Hoyosella altamirensis</name>
    <dbReference type="NCBI Taxonomy" id="616997"/>
    <lineage>
        <taxon>Bacteria</taxon>
        <taxon>Bacillati</taxon>
        <taxon>Actinomycetota</taxon>
        <taxon>Actinomycetes</taxon>
        <taxon>Mycobacteriales</taxon>
        <taxon>Hoyosellaceae</taxon>
        <taxon>Hoyosella</taxon>
    </lineage>
</organism>
<dbReference type="SUPFAM" id="SSF46785">
    <property type="entry name" value="Winged helix' DNA-binding domain"/>
    <property type="match status" value="1"/>
</dbReference>
<name>A0A839RTL3_9ACTN</name>
<dbReference type="OrthoDB" id="8443918at2"/>
<feature type="domain" description="Transcription regulator PadR N-terminal" evidence="1">
    <location>
        <begin position="15"/>
        <end position="91"/>
    </location>
</feature>
<proteinExistence type="predicted"/>
<dbReference type="Pfam" id="PF03551">
    <property type="entry name" value="PadR"/>
    <property type="match status" value="1"/>
</dbReference>
<evidence type="ECO:0000313" key="3">
    <source>
        <dbReference type="Proteomes" id="UP000567922"/>
    </source>
</evidence>
<dbReference type="Proteomes" id="UP000567922">
    <property type="component" value="Unassembled WGS sequence"/>
</dbReference>
<dbReference type="PANTHER" id="PTHR33169">
    <property type="entry name" value="PADR-FAMILY TRANSCRIPTIONAL REGULATOR"/>
    <property type="match status" value="1"/>
</dbReference>
<evidence type="ECO:0000313" key="2">
    <source>
        <dbReference type="EMBL" id="MBB3039687.1"/>
    </source>
</evidence>
<reference evidence="2 3" key="1">
    <citation type="submission" date="2020-08" db="EMBL/GenBank/DDBJ databases">
        <title>Sequencing the genomes of 1000 actinobacteria strains.</title>
        <authorList>
            <person name="Klenk H.-P."/>
        </authorList>
    </citation>
    <scope>NUCLEOTIDE SEQUENCE [LARGE SCALE GENOMIC DNA]</scope>
    <source>
        <strain evidence="2 3">DSM 45258</strain>
    </source>
</reference>
<sequence>MPVSRALNTPLSLALLALVAEGPRHPYDMMSTLRERRVDELVRMRGGSLYDAIARLVKAGLVSECGVGQTGSRPEHTVYSITPPGEMRLRELVTEFLGTPVNEYPRFPAALAHILVMAPGEAAALLRGRAQHLETLAAQSERELRTAPDALPRVVTLEIEYLQRMRKCESEWLREVAAEIDSGQITWLKPAASETSDQRSTNENEQ</sequence>